<dbReference type="EMBL" id="LPXN01000035">
    <property type="protein sequence ID" value="KZD12312.1"/>
    <property type="molecule type" value="Genomic_DNA"/>
</dbReference>
<dbReference type="PRINTS" id="PR00625">
    <property type="entry name" value="JDOMAIN"/>
</dbReference>
<dbReference type="AlphaFoldDB" id="A0A154WFM8"/>
<proteinExistence type="predicted"/>
<sequence length="209" mass="23914">MARAKAIDPWEAEWRQRYASQGGVRLCEIPGCAAAGEYRAPKSRSALNDYRWFCLDHVRAYNASWNYFSGMSEDEVEAHIRRDIIWDRPTWKLGGQQGTQPGGRRDRRGEGAQRSYRVHDDFGVYEEAVGGQEEAGGRAERPARASQTPEMQAAHTMGLDFPVTWQEVRVRYRQLVKQHHPDANGGDKQAEERLKTINQAYATLRKFLC</sequence>
<evidence type="ECO:0000313" key="3">
    <source>
        <dbReference type="EMBL" id="KZD12312.1"/>
    </source>
</evidence>
<dbReference type="SMART" id="SM00271">
    <property type="entry name" value="DnaJ"/>
    <property type="match status" value="1"/>
</dbReference>
<dbReference type="Pfam" id="PF00226">
    <property type="entry name" value="DnaJ"/>
    <property type="match status" value="1"/>
</dbReference>
<reference evidence="3 4" key="1">
    <citation type="submission" date="2015-12" db="EMBL/GenBank/DDBJ databases">
        <title>Genome sequence of Oceanibaculum pacificum MCCC 1A02656.</title>
        <authorList>
            <person name="Lu L."/>
            <person name="Lai Q."/>
            <person name="Shao Z."/>
            <person name="Qian P."/>
        </authorList>
    </citation>
    <scope>NUCLEOTIDE SEQUENCE [LARGE SCALE GENOMIC DNA]</scope>
    <source>
        <strain evidence="3 4">MCCC 1A02656</strain>
    </source>
</reference>
<dbReference type="OrthoDB" id="9786294at2"/>
<gene>
    <name evidence="3" type="ORF">AUP43_04890</name>
</gene>
<dbReference type="Proteomes" id="UP000076400">
    <property type="component" value="Unassembled WGS sequence"/>
</dbReference>
<keyword evidence="4" id="KW-1185">Reference proteome</keyword>
<accession>A0A154WFM8</accession>
<organism evidence="3 4">
    <name type="scientific">Oceanibaculum pacificum</name>
    <dbReference type="NCBI Taxonomy" id="580166"/>
    <lineage>
        <taxon>Bacteria</taxon>
        <taxon>Pseudomonadati</taxon>
        <taxon>Pseudomonadota</taxon>
        <taxon>Alphaproteobacteria</taxon>
        <taxon>Rhodospirillales</taxon>
        <taxon>Oceanibaculaceae</taxon>
        <taxon>Oceanibaculum</taxon>
    </lineage>
</organism>
<feature type="compositionally biased region" description="Basic and acidic residues" evidence="1">
    <location>
        <begin position="103"/>
        <end position="114"/>
    </location>
</feature>
<feature type="domain" description="J" evidence="2">
    <location>
        <begin position="152"/>
        <end position="209"/>
    </location>
</feature>
<evidence type="ECO:0000256" key="1">
    <source>
        <dbReference type="SAM" id="MobiDB-lite"/>
    </source>
</evidence>
<evidence type="ECO:0000259" key="2">
    <source>
        <dbReference type="PROSITE" id="PS50076"/>
    </source>
</evidence>
<comment type="caution">
    <text evidence="3">The sequence shown here is derived from an EMBL/GenBank/DDBJ whole genome shotgun (WGS) entry which is preliminary data.</text>
</comment>
<dbReference type="Gene3D" id="1.10.287.110">
    <property type="entry name" value="DnaJ domain"/>
    <property type="match status" value="1"/>
</dbReference>
<dbReference type="RefSeq" id="WP_067552638.1">
    <property type="nucleotide sequence ID" value="NZ_LPXN01000035.1"/>
</dbReference>
<name>A0A154WFM8_9PROT</name>
<protein>
    <submittedName>
        <fullName evidence="3">Molecular chaperone DnaJ</fullName>
    </submittedName>
</protein>
<evidence type="ECO:0000313" key="4">
    <source>
        <dbReference type="Proteomes" id="UP000076400"/>
    </source>
</evidence>
<dbReference type="STRING" id="580166.AUP43_04890"/>
<dbReference type="PROSITE" id="PS50076">
    <property type="entry name" value="DNAJ_2"/>
    <property type="match status" value="1"/>
</dbReference>
<dbReference type="SUPFAM" id="SSF46565">
    <property type="entry name" value="Chaperone J-domain"/>
    <property type="match status" value="1"/>
</dbReference>
<dbReference type="InterPro" id="IPR001623">
    <property type="entry name" value="DnaJ_domain"/>
</dbReference>
<feature type="region of interest" description="Disordered" evidence="1">
    <location>
        <begin position="91"/>
        <end position="114"/>
    </location>
</feature>
<dbReference type="InterPro" id="IPR036869">
    <property type="entry name" value="J_dom_sf"/>
</dbReference>
<dbReference type="CDD" id="cd06257">
    <property type="entry name" value="DnaJ"/>
    <property type="match status" value="1"/>
</dbReference>